<keyword evidence="2" id="KW-1185">Reference proteome</keyword>
<proteinExistence type="predicted"/>
<dbReference type="EMBL" id="CAJVQB010001323">
    <property type="protein sequence ID" value="CAG8530952.1"/>
    <property type="molecule type" value="Genomic_DNA"/>
</dbReference>
<organism evidence="1 2">
    <name type="scientific">Gigaspora margarita</name>
    <dbReference type="NCBI Taxonomy" id="4874"/>
    <lineage>
        <taxon>Eukaryota</taxon>
        <taxon>Fungi</taxon>
        <taxon>Fungi incertae sedis</taxon>
        <taxon>Mucoromycota</taxon>
        <taxon>Glomeromycotina</taxon>
        <taxon>Glomeromycetes</taxon>
        <taxon>Diversisporales</taxon>
        <taxon>Gigasporaceae</taxon>
        <taxon>Gigaspora</taxon>
    </lineage>
</organism>
<reference evidence="1 2" key="1">
    <citation type="submission" date="2021-06" db="EMBL/GenBank/DDBJ databases">
        <authorList>
            <person name="Kallberg Y."/>
            <person name="Tangrot J."/>
            <person name="Rosling A."/>
        </authorList>
    </citation>
    <scope>NUCLEOTIDE SEQUENCE [LARGE SCALE GENOMIC DNA]</scope>
    <source>
        <strain evidence="1 2">120-4 pot B 10/14</strain>
    </source>
</reference>
<feature type="non-terminal residue" evidence="1">
    <location>
        <position position="278"/>
    </location>
</feature>
<protein>
    <submittedName>
        <fullName evidence="1">17739_t:CDS:1</fullName>
    </submittedName>
</protein>
<accession>A0ABM8W5K4</accession>
<evidence type="ECO:0000313" key="1">
    <source>
        <dbReference type="EMBL" id="CAG8530952.1"/>
    </source>
</evidence>
<dbReference type="InterPro" id="IPR043504">
    <property type="entry name" value="Peptidase_S1_PA_chymotrypsin"/>
</dbReference>
<comment type="caution">
    <text evidence="1">The sequence shown here is derived from an EMBL/GenBank/DDBJ whole genome shotgun (WGS) entry which is preliminary data.</text>
</comment>
<dbReference type="Proteomes" id="UP000789901">
    <property type="component" value="Unassembled WGS sequence"/>
</dbReference>
<gene>
    <name evidence="1" type="ORF">GMARGA_LOCUS3618</name>
</gene>
<sequence>MDSTNPVNIVMGISPIYHCIVIDLNHNDDKENEVFLNATLQFEQFIFLNYDDDSDDSLSLKSTSNSSSSRSHTKRFIELYFLGGEGIITSNNSQPLLSCSAGFSAINTVTLQKYLITSARCLPLNHENISIYHATWLPPFPDQKAFDFFGVVRQSQLFVEEFPIIFIDYFNIDGELLPVGHHLCISGYESHISCRHVIASNIHTALQSRRPGVRVDGFRNLIRADIPASYKDVGGTVYTNENRNGNLITLVHGIVIDAHQRDPRLAVDFGNVLIQPLR</sequence>
<evidence type="ECO:0000313" key="2">
    <source>
        <dbReference type="Proteomes" id="UP000789901"/>
    </source>
</evidence>
<dbReference type="Gene3D" id="2.40.10.10">
    <property type="entry name" value="Trypsin-like serine proteases"/>
    <property type="match status" value="2"/>
</dbReference>
<name>A0ABM8W5K4_GIGMA</name>